<dbReference type="PANTHER" id="PTHR42693:SF53">
    <property type="entry name" value="ENDO-4-O-SULFATASE"/>
    <property type="match status" value="1"/>
</dbReference>
<dbReference type="EMBL" id="RSCM01000029">
    <property type="protein sequence ID" value="RUS92444.1"/>
    <property type="molecule type" value="Genomic_DNA"/>
</dbReference>
<dbReference type="Proteomes" id="UP000276103">
    <property type="component" value="Unassembled WGS sequence"/>
</dbReference>
<evidence type="ECO:0000256" key="1">
    <source>
        <dbReference type="ARBA" id="ARBA00008779"/>
    </source>
</evidence>
<evidence type="ECO:0000256" key="4">
    <source>
        <dbReference type="ARBA" id="ARBA00022837"/>
    </source>
</evidence>
<dbReference type="SUPFAM" id="SSF53649">
    <property type="entry name" value="Alkaline phosphatase-like"/>
    <property type="match status" value="1"/>
</dbReference>
<dbReference type="GO" id="GO:0046872">
    <property type="term" value="F:metal ion binding"/>
    <property type="evidence" value="ECO:0007669"/>
    <property type="project" value="UniProtKB-KW"/>
</dbReference>
<proteinExistence type="inferred from homology"/>
<evidence type="ECO:0000256" key="2">
    <source>
        <dbReference type="ARBA" id="ARBA00022723"/>
    </source>
</evidence>
<dbReference type="PROSITE" id="PS00523">
    <property type="entry name" value="SULFATASE_1"/>
    <property type="match status" value="1"/>
</dbReference>
<dbReference type="GO" id="GO:0004065">
    <property type="term" value="F:arylsulfatase activity"/>
    <property type="evidence" value="ECO:0007669"/>
    <property type="project" value="TreeGrafter"/>
</dbReference>
<evidence type="ECO:0000313" key="7">
    <source>
        <dbReference type="Proteomes" id="UP000276103"/>
    </source>
</evidence>
<accession>A0A3S1A2Z2</accession>
<keyword evidence="3" id="KW-0378">Hydrolase</keyword>
<dbReference type="InterPro" id="IPR050738">
    <property type="entry name" value="Sulfatase"/>
</dbReference>
<dbReference type="PROSITE" id="PS00149">
    <property type="entry name" value="SULFATASE_2"/>
    <property type="match status" value="1"/>
</dbReference>
<dbReference type="InterPro" id="IPR024607">
    <property type="entry name" value="Sulfatase_CS"/>
</dbReference>
<gene>
    <name evidence="6" type="ORF">DSM107003_50740</name>
</gene>
<dbReference type="Pfam" id="PF00884">
    <property type="entry name" value="Sulfatase"/>
    <property type="match status" value="1"/>
</dbReference>
<reference evidence="6 7" key="1">
    <citation type="journal article" date="2019" name="Genome Biol. Evol.">
        <title>Day and night: Metabolic profiles and evolutionary relationships of six axenic non-marine cyanobacteria.</title>
        <authorList>
            <person name="Will S.E."/>
            <person name="Henke P."/>
            <person name="Boedeker C."/>
            <person name="Huang S."/>
            <person name="Brinkmann H."/>
            <person name="Rohde M."/>
            <person name="Jarek M."/>
            <person name="Friedl T."/>
            <person name="Seufert S."/>
            <person name="Schumacher M."/>
            <person name="Overmann J."/>
            <person name="Neumann-Schaal M."/>
            <person name="Petersen J."/>
        </authorList>
    </citation>
    <scope>NUCLEOTIDE SEQUENCE [LARGE SCALE GENOMIC DNA]</scope>
    <source>
        <strain evidence="6 7">SAG 1403-4b</strain>
    </source>
</reference>
<organism evidence="6 7">
    <name type="scientific">Trichormus variabilis SAG 1403-4b</name>
    <dbReference type="NCBI Taxonomy" id="447716"/>
    <lineage>
        <taxon>Bacteria</taxon>
        <taxon>Bacillati</taxon>
        <taxon>Cyanobacteriota</taxon>
        <taxon>Cyanophyceae</taxon>
        <taxon>Nostocales</taxon>
        <taxon>Nostocaceae</taxon>
        <taxon>Trichormus</taxon>
    </lineage>
</organism>
<sequence length="442" mass="49951">MEIELQMVSTNSATTQRPHVIFILTDDLGWGDLSIDGQKNYQTPYLDKLAQEGIRFSQAYSASPVCTPTRVSFFTGRYPGRIRLGNQEPLLSFQQIGDSVGLPPEHPTVASLLKANGYETALVGKWHCGYLPKYSPLKSGFDEFFGNFSGAIDYFRHVDTSGKPDLWEAEVPVEEIGYVTDLFSERAIDFIKKPHKHPFYLSLHYTAPHWPWEGPHDIELSKALISRDNVQNWINTGTVESYAAVMQSLDNGIGKVLQALDDAGIAENTIVIFASDNGGDKFSNFGSFQGKKGNLYEGGIRVPTFIRWPRVIQPNQINEQVIITQDITATILAATQTNPDPNYHLDGENLLPVIKGEIPVLPRTLFWRHKGIDTPVLPPKVLQGAVRSGDWKYLKVGETEYLFNLAHDEKEEINLQVEYREVFEELRSKYQRWESELEPYTV</sequence>
<dbReference type="InterPro" id="IPR017850">
    <property type="entry name" value="Alkaline_phosphatase_core_sf"/>
</dbReference>
<comment type="similarity">
    <text evidence="1">Belongs to the sulfatase family.</text>
</comment>
<dbReference type="Gene3D" id="3.40.720.10">
    <property type="entry name" value="Alkaline Phosphatase, subunit A"/>
    <property type="match status" value="1"/>
</dbReference>
<dbReference type="Gene3D" id="3.30.1120.10">
    <property type="match status" value="1"/>
</dbReference>
<keyword evidence="2" id="KW-0479">Metal-binding</keyword>
<protein>
    <submittedName>
        <fullName evidence="6">N-acetylgalactosamine-6-sulfatase</fullName>
    </submittedName>
</protein>
<name>A0A3S1A2Z2_ANAVA</name>
<dbReference type="InterPro" id="IPR000917">
    <property type="entry name" value="Sulfatase_N"/>
</dbReference>
<evidence type="ECO:0000259" key="5">
    <source>
        <dbReference type="Pfam" id="PF00884"/>
    </source>
</evidence>
<dbReference type="AlphaFoldDB" id="A0A3S1A2Z2"/>
<evidence type="ECO:0000256" key="3">
    <source>
        <dbReference type="ARBA" id="ARBA00022801"/>
    </source>
</evidence>
<keyword evidence="7" id="KW-1185">Reference proteome</keyword>
<dbReference type="PANTHER" id="PTHR42693">
    <property type="entry name" value="ARYLSULFATASE FAMILY MEMBER"/>
    <property type="match status" value="1"/>
</dbReference>
<evidence type="ECO:0000313" key="6">
    <source>
        <dbReference type="EMBL" id="RUS92444.1"/>
    </source>
</evidence>
<keyword evidence="4" id="KW-0106">Calcium</keyword>
<feature type="domain" description="Sulfatase N-terminal" evidence="5">
    <location>
        <begin position="18"/>
        <end position="335"/>
    </location>
</feature>
<comment type="caution">
    <text evidence="6">The sequence shown here is derived from an EMBL/GenBank/DDBJ whole genome shotgun (WGS) entry which is preliminary data.</text>
</comment>